<gene>
    <name evidence="1" type="ORF">BH720_009785</name>
</gene>
<dbReference type="Proteomes" id="UP000095472">
    <property type="component" value="Chromosome"/>
</dbReference>
<sequence>MNQDPSIFLGKANILVVDDTPANITLLTQILSNQGYKVRVAPSGKLALKSVQFVVPDLILLDVKMPDLNGYQVCRQLKAQPSTRDIPVIFMSALDDALDKVTAFTLGGVDYITKPFESIEVIARIENQLRLHEFQLQLQAQNAQLQLLLATAQAISETADAEEALLAILSTVCQTIGWDFGEAWMPNSEATHLEYCCAWRTDLPNLLEFQHQSESLHFAYAQGFPGWVWASQQIEWLADLAEKPSLMKNRFPAARQAGLKSVLGVPIVLEGQVLAVLVFFHHQELAPDERSLRLFKAIATQLGSMIQRKKAEDALRQANWELERLANLDGLTQLANRRRFDVYFRQQWQSHCCDRQPLSIILFDVDYFKPYNDFYGHQAGDECLQQLSIAARQAINQPADLVARYGGEEFVAVLPNTPVTQALEIAEQLRQAVQQLRLPHRTSQVNEFVTVSIGVASSIPLDTELPDTLIAAADRALYQAKEQGRDRLVLAPRAIALADRHLYTHKTPRKLLWSNSDDDS</sequence>
<dbReference type="EMBL" id="CP182909">
    <property type="protein sequence ID" value="XPM65803.1"/>
    <property type="molecule type" value="Genomic_DNA"/>
</dbReference>
<reference evidence="1 2" key="1">
    <citation type="journal article" date="2016" name="Genome Announc.">
        <title>Draft Genome Sequence of the Thermotolerant Cyanobacterium Desertifilum sp. IPPAS B-1220.</title>
        <authorList>
            <person name="Mironov K.S."/>
            <person name="Sinetova M.A."/>
            <person name="Bolatkhan K."/>
            <person name="Zayadan B.K."/>
            <person name="Ustinova V.V."/>
            <person name="Kupriyanova E.V."/>
            <person name="Skrypnik A.N."/>
            <person name="Gogoleva N.E."/>
            <person name="Gogolev Y.V."/>
            <person name="Los D.A."/>
        </authorList>
    </citation>
    <scope>NUCLEOTIDE SEQUENCE [LARGE SCALE GENOMIC DNA]</scope>
    <source>
        <strain evidence="1 2">IPPAS B-1220</strain>
    </source>
</reference>
<accession>A0ACD5GXS8</accession>
<evidence type="ECO:0000313" key="2">
    <source>
        <dbReference type="Proteomes" id="UP000095472"/>
    </source>
</evidence>
<protein>
    <submittedName>
        <fullName evidence="1">Diguanylate cyclase domain-containing protein</fullName>
        <ecNumber evidence="1">2.7.7.65</ecNumber>
    </submittedName>
</protein>
<keyword evidence="1" id="KW-0548">Nucleotidyltransferase</keyword>
<keyword evidence="2" id="KW-1185">Reference proteome</keyword>
<keyword evidence="1" id="KW-0808">Transferase</keyword>
<dbReference type="EC" id="2.7.7.65" evidence="1"/>
<name>A0ACD5GXS8_9CYAN</name>
<evidence type="ECO:0000313" key="1">
    <source>
        <dbReference type="EMBL" id="XPM65803.1"/>
    </source>
</evidence>
<proteinExistence type="predicted"/>
<organism evidence="1 2">
    <name type="scientific">Desertifilum tharense IPPAS B-1220</name>
    <dbReference type="NCBI Taxonomy" id="1781255"/>
    <lineage>
        <taxon>Bacteria</taxon>
        <taxon>Bacillati</taxon>
        <taxon>Cyanobacteriota</taxon>
        <taxon>Cyanophyceae</taxon>
        <taxon>Desertifilales</taxon>
        <taxon>Desertifilaceae</taxon>
        <taxon>Desertifilum</taxon>
    </lineage>
</organism>